<evidence type="ECO:0000256" key="1">
    <source>
        <dbReference type="ARBA" id="ARBA00007665"/>
    </source>
</evidence>
<feature type="domain" description="Impact N-terminal" evidence="2">
    <location>
        <begin position="56"/>
        <end position="156"/>
    </location>
</feature>
<dbReference type="OrthoDB" id="10262814at2759"/>
<dbReference type="EMBL" id="JADCNM010000008">
    <property type="protein sequence ID" value="KAG0471578.1"/>
    <property type="molecule type" value="Genomic_DNA"/>
</dbReference>
<dbReference type="InterPro" id="IPR023582">
    <property type="entry name" value="Impact"/>
</dbReference>
<sequence length="219" mass="24337">MVRLQPRLCYPALLVIAAGVEKISKLSVTSARRMSSTPPASYKTLKDRAICEVEIKRSKFIAIAEPISDERSVYSFLSEVKDPRATHNCWAYKLGDQYRCHDDGEPSGTAGKPIYSAIISSGVDMIVVVVIRYFGGIKLGTGGLVRAYSGVALECLKGAETHIVKPKLQHFHVEDIKQDYDTGRDGFVMLTFIVDYEKIVDLENAINSTCSRKIEFLKL</sequence>
<dbReference type="GO" id="GO:0005737">
    <property type="term" value="C:cytoplasm"/>
    <property type="evidence" value="ECO:0007669"/>
    <property type="project" value="TreeGrafter"/>
</dbReference>
<gene>
    <name evidence="3" type="ORF">HPP92_016124</name>
</gene>
<evidence type="ECO:0000259" key="2">
    <source>
        <dbReference type="Pfam" id="PF01205"/>
    </source>
</evidence>
<comment type="similarity">
    <text evidence="1">Belongs to the IMPACT family.</text>
</comment>
<comment type="caution">
    <text evidence="3">The sequence shown here is derived from an EMBL/GenBank/DDBJ whole genome shotgun (WGS) entry which is preliminary data.</text>
</comment>
<proteinExistence type="inferred from homology"/>
<dbReference type="SUPFAM" id="SSF54211">
    <property type="entry name" value="Ribosomal protein S5 domain 2-like"/>
    <property type="match status" value="1"/>
</dbReference>
<dbReference type="AlphaFoldDB" id="A0A835URS8"/>
<dbReference type="Proteomes" id="UP000639772">
    <property type="component" value="Unassembled WGS sequence"/>
</dbReference>
<dbReference type="PANTHER" id="PTHR16301">
    <property type="entry name" value="IMPACT-RELATED"/>
    <property type="match status" value="1"/>
</dbReference>
<dbReference type="PANTHER" id="PTHR16301:SF20">
    <property type="entry name" value="IMPACT FAMILY MEMBER YIGZ"/>
    <property type="match status" value="1"/>
</dbReference>
<dbReference type="Pfam" id="PF01205">
    <property type="entry name" value="Impact_N"/>
    <property type="match status" value="1"/>
</dbReference>
<protein>
    <recommendedName>
        <fullName evidence="2">Impact N-terminal domain-containing protein</fullName>
    </recommendedName>
</protein>
<dbReference type="InterPro" id="IPR036956">
    <property type="entry name" value="Impact_N_sf"/>
</dbReference>
<evidence type="ECO:0000313" key="3">
    <source>
        <dbReference type="EMBL" id="KAG0471578.1"/>
    </source>
</evidence>
<dbReference type="Gene3D" id="3.30.230.30">
    <property type="entry name" value="Impact, N-terminal domain"/>
    <property type="match status" value="1"/>
</dbReference>
<dbReference type="InterPro" id="IPR020568">
    <property type="entry name" value="Ribosomal_Su5_D2-typ_SF"/>
</dbReference>
<evidence type="ECO:0000313" key="4">
    <source>
        <dbReference type="Proteomes" id="UP000639772"/>
    </source>
</evidence>
<dbReference type="GO" id="GO:0006446">
    <property type="term" value="P:regulation of translational initiation"/>
    <property type="evidence" value="ECO:0007669"/>
    <property type="project" value="TreeGrafter"/>
</dbReference>
<dbReference type="InterPro" id="IPR001498">
    <property type="entry name" value="Impact_N"/>
</dbReference>
<organism evidence="3 4">
    <name type="scientific">Vanilla planifolia</name>
    <name type="common">Vanilla</name>
    <dbReference type="NCBI Taxonomy" id="51239"/>
    <lineage>
        <taxon>Eukaryota</taxon>
        <taxon>Viridiplantae</taxon>
        <taxon>Streptophyta</taxon>
        <taxon>Embryophyta</taxon>
        <taxon>Tracheophyta</taxon>
        <taxon>Spermatophyta</taxon>
        <taxon>Magnoliopsida</taxon>
        <taxon>Liliopsida</taxon>
        <taxon>Asparagales</taxon>
        <taxon>Orchidaceae</taxon>
        <taxon>Vanilloideae</taxon>
        <taxon>Vanilleae</taxon>
        <taxon>Vanilla</taxon>
    </lineage>
</organism>
<reference evidence="3 4" key="1">
    <citation type="journal article" date="2020" name="Nat. Food">
        <title>A phased Vanilla planifolia genome enables genetic improvement of flavour and production.</title>
        <authorList>
            <person name="Hasing T."/>
            <person name="Tang H."/>
            <person name="Brym M."/>
            <person name="Khazi F."/>
            <person name="Huang T."/>
            <person name="Chambers A.H."/>
        </authorList>
    </citation>
    <scope>NUCLEOTIDE SEQUENCE [LARGE SCALE GENOMIC DNA]</scope>
    <source>
        <tissue evidence="3">Leaf</tissue>
    </source>
</reference>
<accession>A0A835URS8</accession>
<name>A0A835URS8_VANPL</name>